<dbReference type="InterPro" id="IPR029068">
    <property type="entry name" value="Glyas_Bleomycin-R_OHBP_Dase"/>
</dbReference>
<evidence type="ECO:0000313" key="2">
    <source>
        <dbReference type="EMBL" id="AZE29845.1"/>
    </source>
</evidence>
<feature type="domain" description="VOC" evidence="1">
    <location>
        <begin position="12"/>
        <end position="131"/>
    </location>
</feature>
<dbReference type="Pfam" id="PF00903">
    <property type="entry name" value="Glyoxalase"/>
    <property type="match status" value="1"/>
</dbReference>
<organism evidence="2 3">
    <name type="scientific">Pseudomonas chlororaphis subsp. aureofaciens</name>
    <dbReference type="NCBI Taxonomy" id="587851"/>
    <lineage>
        <taxon>Bacteria</taxon>
        <taxon>Pseudomonadati</taxon>
        <taxon>Pseudomonadota</taxon>
        <taxon>Gammaproteobacteria</taxon>
        <taxon>Pseudomonadales</taxon>
        <taxon>Pseudomonadaceae</taxon>
        <taxon>Pseudomonas</taxon>
    </lineage>
</organism>
<dbReference type="Gene3D" id="3.10.180.10">
    <property type="entry name" value="2,3-Dihydroxybiphenyl 1,2-Dioxygenase, domain 1"/>
    <property type="match status" value="1"/>
</dbReference>
<accession>A0AAD0ZJA9</accession>
<gene>
    <name evidence="2" type="ORF">C4K07_3060</name>
</gene>
<protein>
    <submittedName>
        <fullName evidence="2">Glyoxalase family protein, putative</fullName>
    </submittedName>
</protein>
<dbReference type="AlphaFoldDB" id="A0AAD0ZJA9"/>
<dbReference type="SUPFAM" id="SSF54593">
    <property type="entry name" value="Glyoxalase/Bleomycin resistance protein/Dihydroxybiphenyl dioxygenase"/>
    <property type="match status" value="1"/>
</dbReference>
<evidence type="ECO:0000259" key="1">
    <source>
        <dbReference type="PROSITE" id="PS51819"/>
    </source>
</evidence>
<reference evidence="2 3" key="1">
    <citation type="submission" date="2018-03" db="EMBL/GenBank/DDBJ databases">
        <title>Diversity of phytobeneficial traits revealed by whole-genome analysis of worldwide-isolated phenazine-producing Pseudomonas spp.</title>
        <authorList>
            <person name="Biessy A."/>
            <person name="Novinscak A."/>
            <person name="Blom J."/>
            <person name="Leger G."/>
            <person name="Thomashow L.S."/>
            <person name="Cazorla F.M."/>
            <person name="Josic D."/>
            <person name="Filion M."/>
        </authorList>
    </citation>
    <scope>NUCLEOTIDE SEQUENCE [LARGE SCALE GENOMIC DNA]</scope>
    <source>
        <strain evidence="2 3">ChPhzS24</strain>
    </source>
</reference>
<dbReference type="InterPro" id="IPR037523">
    <property type="entry name" value="VOC_core"/>
</dbReference>
<dbReference type="PROSITE" id="PS51819">
    <property type="entry name" value="VOC"/>
    <property type="match status" value="1"/>
</dbReference>
<evidence type="ECO:0000313" key="3">
    <source>
        <dbReference type="Proteomes" id="UP000280455"/>
    </source>
</evidence>
<name>A0AAD0ZJA9_9PSED</name>
<dbReference type="PANTHER" id="PTHR36113">
    <property type="entry name" value="LYASE, PUTATIVE-RELATED-RELATED"/>
    <property type="match status" value="1"/>
</dbReference>
<dbReference type="PANTHER" id="PTHR36113:SF1">
    <property type="entry name" value="GLYOXALASE_BLEOMYCIN RESISTANCE PROTEIN_DIOXYGENASE"/>
    <property type="match status" value="1"/>
</dbReference>
<dbReference type="EMBL" id="CP027750">
    <property type="protein sequence ID" value="AZE29845.1"/>
    <property type="molecule type" value="Genomic_DNA"/>
</dbReference>
<dbReference type="CDD" id="cd06587">
    <property type="entry name" value="VOC"/>
    <property type="match status" value="1"/>
</dbReference>
<dbReference type="InterPro" id="IPR004360">
    <property type="entry name" value="Glyas_Fos-R_dOase_dom"/>
</dbReference>
<dbReference type="InterPro" id="IPR051332">
    <property type="entry name" value="Fosfomycin_Res_Enzymes"/>
</dbReference>
<sequence length="145" mass="16655">MNAPLDRIRIVGIDHIQLDVADIEESQAFYARVFGFEVKEVGIRAFTRWMIIGADRALYLCMHEYAEGRGVKNDGLEITHFGILVEDFDHVLAQLRDHGVKLLPDYEVQYHSSRSVYFLDPNGYKIEISEKYGGGIEDARRTMCQ</sequence>
<dbReference type="Proteomes" id="UP000280455">
    <property type="component" value="Chromosome"/>
</dbReference>
<proteinExistence type="predicted"/>